<sequence length="107" mass="12638">MEKSSQELALERVREMEEILQSQREELAAMQNALRIFADSQRAYRKLVKYYYSRNFTADNKRFDRGELSALSSAEVLTEDAVYDMMGERYELALDMLELATKLIRER</sequence>
<protein>
    <recommendedName>
        <fullName evidence="4">DUF4298 domain-containing protein</fullName>
    </recommendedName>
</protein>
<dbReference type="Proteomes" id="UP000018466">
    <property type="component" value="Unassembled WGS sequence"/>
</dbReference>
<evidence type="ECO:0008006" key="4">
    <source>
        <dbReference type="Google" id="ProtNLM"/>
    </source>
</evidence>
<keyword evidence="3" id="KW-1185">Reference proteome</keyword>
<proteinExistence type="predicted"/>
<keyword evidence="1" id="KW-0175">Coiled coil</keyword>
<reference evidence="2 3" key="1">
    <citation type="submission" date="2011-10" db="EMBL/GenBank/DDBJ databases">
        <title>The Genome Sequence of Lachnospiraceae bacterium ACC2.</title>
        <authorList>
            <consortium name="The Broad Institute Genome Sequencing Platform"/>
            <person name="Earl A."/>
            <person name="Ward D."/>
            <person name="Feldgarden M."/>
            <person name="Gevers D."/>
            <person name="Sizova M."/>
            <person name="Hazen A."/>
            <person name="Epstein S."/>
            <person name="Young S.K."/>
            <person name="Zeng Q."/>
            <person name="Gargeya S."/>
            <person name="Fitzgerald M."/>
            <person name="Haas B."/>
            <person name="Abouelleil A."/>
            <person name="Alvarado L."/>
            <person name="Arachchi H.M."/>
            <person name="Berlin A."/>
            <person name="Brown A."/>
            <person name="Chapman S.B."/>
            <person name="Chen Z."/>
            <person name="Dunbar C."/>
            <person name="Freedman E."/>
            <person name="Gearin G."/>
            <person name="Goldberg J."/>
            <person name="Griggs A."/>
            <person name="Gujja S."/>
            <person name="Heiman D."/>
            <person name="Howarth C."/>
            <person name="Larson L."/>
            <person name="Lui A."/>
            <person name="MacDonald P.J.P."/>
            <person name="Montmayeur A."/>
            <person name="Murphy C."/>
            <person name="Neiman D."/>
            <person name="Pearson M."/>
            <person name="Priest M."/>
            <person name="Roberts A."/>
            <person name="Saif S."/>
            <person name="Shea T."/>
            <person name="Shenoy N."/>
            <person name="Sisk P."/>
            <person name="Stolte C."/>
            <person name="Sykes S."/>
            <person name="Wortman J."/>
            <person name="Nusbaum C."/>
            <person name="Birren B."/>
        </authorList>
    </citation>
    <scope>NUCLEOTIDE SEQUENCE [LARGE SCALE GENOMIC DNA]</scope>
    <source>
        <strain evidence="2 3">ACC2</strain>
    </source>
</reference>
<evidence type="ECO:0000313" key="3">
    <source>
        <dbReference type="Proteomes" id="UP000018466"/>
    </source>
</evidence>
<comment type="caution">
    <text evidence="2">The sequence shown here is derived from an EMBL/GenBank/DDBJ whole genome shotgun (WGS) entry which is preliminary data.</text>
</comment>
<accession>A0AA36Y6J6</accession>
<dbReference type="EMBL" id="AGEL01000003">
    <property type="protein sequence ID" value="EHO18007.1"/>
    <property type="molecule type" value="Genomic_DNA"/>
</dbReference>
<dbReference type="Pfam" id="PF14131">
    <property type="entry name" value="DUF4298"/>
    <property type="match status" value="1"/>
</dbReference>
<gene>
    <name evidence="2" type="ORF">HMPREF9623_00191</name>
</gene>
<evidence type="ECO:0000313" key="2">
    <source>
        <dbReference type="EMBL" id="EHO18007.1"/>
    </source>
</evidence>
<evidence type="ECO:0000256" key="1">
    <source>
        <dbReference type="SAM" id="Coils"/>
    </source>
</evidence>
<organism evidence="2 3">
    <name type="scientific">Stomatobaculum longum</name>
    <dbReference type="NCBI Taxonomy" id="796942"/>
    <lineage>
        <taxon>Bacteria</taxon>
        <taxon>Bacillati</taxon>
        <taxon>Bacillota</taxon>
        <taxon>Clostridia</taxon>
        <taxon>Lachnospirales</taxon>
        <taxon>Lachnospiraceae</taxon>
        <taxon>Stomatobaculum</taxon>
    </lineage>
</organism>
<name>A0AA36Y6J6_9FIRM</name>
<dbReference type="GeneID" id="86939988"/>
<dbReference type="RefSeq" id="WP_009532026.1">
    <property type="nucleotide sequence ID" value="NZ_JH590861.1"/>
</dbReference>
<dbReference type="InterPro" id="IPR025384">
    <property type="entry name" value="DUF4298"/>
</dbReference>
<feature type="coiled-coil region" evidence="1">
    <location>
        <begin position="6"/>
        <end position="33"/>
    </location>
</feature>
<dbReference type="AlphaFoldDB" id="A0AA36Y6J6"/>